<evidence type="ECO:0000313" key="6">
    <source>
        <dbReference type="Proteomes" id="UP000053237"/>
    </source>
</evidence>
<feature type="domain" description="FAM192A/Fyv6 N-terminal" evidence="4">
    <location>
        <begin position="18"/>
        <end position="119"/>
    </location>
</feature>
<reference evidence="5 6" key="1">
    <citation type="submission" date="2012-05" db="EMBL/GenBank/DDBJ databases">
        <title>Recombination and specialization in a pathogen metapopulation.</title>
        <authorList>
            <person name="Gardiner A."/>
            <person name="Kemen E."/>
            <person name="Schultz-Larsen T."/>
            <person name="MacLean D."/>
            <person name="Van Oosterhout C."/>
            <person name="Jones J.D.G."/>
        </authorList>
    </citation>
    <scope>NUCLEOTIDE SEQUENCE [LARGE SCALE GENOMIC DNA]</scope>
    <source>
        <strain evidence="5 6">Ac Nc2</strain>
    </source>
</reference>
<evidence type="ECO:0000256" key="3">
    <source>
        <dbReference type="SAM" id="MobiDB-lite"/>
    </source>
</evidence>
<dbReference type="PANTHER" id="PTHR13495:SF0">
    <property type="entry name" value="PSME3-INTERACTING PROTEIN"/>
    <property type="match status" value="1"/>
</dbReference>
<evidence type="ECO:0000259" key="4">
    <source>
        <dbReference type="Pfam" id="PF10187"/>
    </source>
</evidence>
<comment type="subcellular location">
    <subcellularLocation>
        <location evidence="1">Nucleus</location>
    </subcellularLocation>
</comment>
<comment type="caution">
    <text evidence="5">The sequence shown here is derived from an EMBL/GenBank/DDBJ whole genome shotgun (WGS) entry which is preliminary data.</text>
</comment>
<dbReference type="AlphaFoldDB" id="A0A024GVD5"/>
<evidence type="ECO:0000256" key="2">
    <source>
        <dbReference type="ARBA" id="ARBA00023242"/>
    </source>
</evidence>
<keyword evidence="6" id="KW-1185">Reference proteome</keyword>
<evidence type="ECO:0000313" key="5">
    <source>
        <dbReference type="EMBL" id="CCI50561.1"/>
    </source>
</evidence>
<feature type="compositionally biased region" description="Basic and acidic residues" evidence="3">
    <location>
        <begin position="65"/>
        <end position="78"/>
    </location>
</feature>
<accession>A0A024GVD5</accession>
<dbReference type="Pfam" id="PF10187">
    <property type="entry name" value="FAM192A_Fyv6_N"/>
    <property type="match status" value="1"/>
</dbReference>
<feature type="region of interest" description="Disordered" evidence="3">
    <location>
        <begin position="65"/>
        <end position="89"/>
    </location>
</feature>
<keyword evidence="2" id="KW-0539">Nucleus</keyword>
<dbReference type="InterPro" id="IPR039845">
    <property type="entry name" value="FAM192A"/>
</dbReference>
<dbReference type="GO" id="GO:0005634">
    <property type="term" value="C:nucleus"/>
    <property type="evidence" value="ECO:0007669"/>
    <property type="project" value="UniProtKB-SubCell"/>
</dbReference>
<gene>
    <name evidence="5" type="ORF">BN9_124950</name>
</gene>
<sequence>MEKSNDASSRPSVPLAGFVSTSMLISSDGFFGENTEEKRITNAPIIATTMSDGVYKPLYERLKEQREEKENEWKEKHNPFAPPKALDDEEISFIRQLETKKLDSDMQRKKQQEHDRAAFLVARNSKAVARPILPNVSISTGQSKAKKIPAAPLVRVRSKRPVPQESDDRDGESSRRKQHKENISLAPLSSKASERIVKLVAYDGDSDDG</sequence>
<evidence type="ECO:0000256" key="1">
    <source>
        <dbReference type="ARBA" id="ARBA00004123"/>
    </source>
</evidence>
<dbReference type="InterPro" id="IPR019331">
    <property type="entry name" value="FAM192A/Fyv6_N"/>
</dbReference>
<name>A0A024GVD5_9STRA</name>
<dbReference type="STRING" id="65357.A0A024GVD5"/>
<feature type="region of interest" description="Disordered" evidence="3">
    <location>
        <begin position="134"/>
        <end position="189"/>
    </location>
</feature>
<dbReference type="Proteomes" id="UP000053237">
    <property type="component" value="Unassembled WGS sequence"/>
</dbReference>
<organism evidence="5 6">
    <name type="scientific">Albugo candida</name>
    <dbReference type="NCBI Taxonomy" id="65357"/>
    <lineage>
        <taxon>Eukaryota</taxon>
        <taxon>Sar</taxon>
        <taxon>Stramenopiles</taxon>
        <taxon>Oomycota</taxon>
        <taxon>Peronosporomycetes</taxon>
        <taxon>Albuginales</taxon>
        <taxon>Albuginaceae</taxon>
        <taxon>Albugo</taxon>
    </lineage>
</organism>
<dbReference type="InParanoid" id="A0A024GVD5"/>
<dbReference type="PANTHER" id="PTHR13495">
    <property type="entry name" value="NEFA-INTERACTING NUCLEAR PROTEIN NIP30"/>
    <property type="match status" value="1"/>
</dbReference>
<proteinExistence type="predicted"/>
<dbReference type="EMBL" id="CAIX01000579">
    <property type="protein sequence ID" value="CCI50561.1"/>
    <property type="molecule type" value="Genomic_DNA"/>
</dbReference>
<protein>
    <recommendedName>
        <fullName evidence="4">FAM192A/Fyv6 N-terminal domain-containing protein</fullName>
    </recommendedName>
</protein>
<dbReference type="OrthoDB" id="75807at2759"/>